<dbReference type="EMBL" id="LAZR01012946">
    <property type="protein sequence ID" value="KKM24335.1"/>
    <property type="molecule type" value="Genomic_DNA"/>
</dbReference>
<feature type="non-terminal residue" evidence="1">
    <location>
        <position position="137"/>
    </location>
</feature>
<proteinExistence type="predicted"/>
<gene>
    <name evidence="1" type="ORF">LCGC14_1606090</name>
</gene>
<evidence type="ECO:0000313" key="1">
    <source>
        <dbReference type="EMBL" id="KKM24335.1"/>
    </source>
</evidence>
<organism evidence="1">
    <name type="scientific">marine sediment metagenome</name>
    <dbReference type="NCBI Taxonomy" id="412755"/>
    <lineage>
        <taxon>unclassified sequences</taxon>
        <taxon>metagenomes</taxon>
        <taxon>ecological metagenomes</taxon>
    </lineage>
</organism>
<comment type="caution">
    <text evidence="1">The sequence shown here is derived from an EMBL/GenBank/DDBJ whole genome shotgun (WGS) entry which is preliminary data.</text>
</comment>
<name>A0A0F9L9M3_9ZZZZ</name>
<dbReference type="AlphaFoldDB" id="A0A0F9L9M3"/>
<accession>A0A0F9L9M3</accession>
<sequence length="137" mass="15934">MLEFICGQCKKTFFRSVRRRFCSKECHSDSMRLPLKKCPQCCKNFVPGKNKQKFCSLKCFNASAGGARDQPEPPSVHRCRWVPLTQGKFALVDEARYDELACRKWLAVKGPNGHWYAKRAEYRDGRQIGIYMHNQIL</sequence>
<reference evidence="1" key="1">
    <citation type="journal article" date="2015" name="Nature">
        <title>Complex archaea that bridge the gap between prokaryotes and eukaryotes.</title>
        <authorList>
            <person name="Spang A."/>
            <person name="Saw J.H."/>
            <person name="Jorgensen S.L."/>
            <person name="Zaremba-Niedzwiedzka K."/>
            <person name="Martijn J."/>
            <person name="Lind A.E."/>
            <person name="van Eijk R."/>
            <person name="Schleper C."/>
            <person name="Guy L."/>
            <person name="Ettema T.J."/>
        </authorList>
    </citation>
    <scope>NUCLEOTIDE SEQUENCE</scope>
</reference>
<protein>
    <submittedName>
        <fullName evidence="1">Uncharacterized protein</fullName>
    </submittedName>
</protein>